<dbReference type="InterPro" id="IPR012677">
    <property type="entry name" value="Nucleotide-bd_a/b_plait_sf"/>
</dbReference>
<dbReference type="PROSITE" id="PS50102">
    <property type="entry name" value="RRM"/>
    <property type="match status" value="2"/>
</dbReference>
<comment type="caution">
    <text evidence="5">The sequence shown here is derived from an EMBL/GenBank/DDBJ whole genome shotgun (WGS) entry which is preliminary data.</text>
</comment>
<dbReference type="Gene3D" id="3.30.70.330">
    <property type="match status" value="2"/>
</dbReference>
<feature type="compositionally biased region" description="Low complexity" evidence="3">
    <location>
        <begin position="11"/>
        <end position="21"/>
    </location>
</feature>
<dbReference type="InParanoid" id="A0A1Y2B5J3"/>
<dbReference type="OrthoDB" id="439808at2759"/>
<proteinExistence type="predicted"/>
<dbReference type="PANTHER" id="PTHR48025:SF1">
    <property type="entry name" value="RRM DOMAIN-CONTAINING PROTEIN"/>
    <property type="match status" value="1"/>
</dbReference>
<feature type="domain" description="RRM" evidence="4">
    <location>
        <begin position="228"/>
        <end position="314"/>
    </location>
</feature>
<keyword evidence="1 2" id="KW-0694">RNA-binding</keyword>
<keyword evidence="6" id="KW-1185">Reference proteome</keyword>
<dbReference type="InterPro" id="IPR035979">
    <property type="entry name" value="RBD_domain_sf"/>
</dbReference>
<evidence type="ECO:0000256" key="2">
    <source>
        <dbReference type="PROSITE-ProRule" id="PRU00176"/>
    </source>
</evidence>
<dbReference type="EMBL" id="MCFC01000022">
    <property type="protein sequence ID" value="ORY30004.1"/>
    <property type="molecule type" value="Genomic_DNA"/>
</dbReference>
<dbReference type="Pfam" id="PF00076">
    <property type="entry name" value="RRM_1"/>
    <property type="match status" value="2"/>
</dbReference>
<dbReference type="SUPFAM" id="SSF54928">
    <property type="entry name" value="RNA-binding domain, RBD"/>
    <property type="match status" value="2"/>
</dbReference>
<feature type="compositionally biased region" description="Polar residues" evidence="3">
    <location>
        <begin position="1"/>
        <end position="10"/>
    </location>
</feature>
<dbReference type="SMART" id="SM00360">
    <property type="entry name" value="RRM"/>
    <property type="match status" value="2"/>
</dbReference>
<feature type="compositionally biased region" description="Basic and acidic residues" evidence="3">
    <location>
        <begin position="195"/>
        <end position="212"/>
    </location>
</feature>
<evidence type="ECO:0000313" key="5">
    <source>
        <dbReference type="EMBL" id="ORY30004.1"/>
    </source>
</evidence>
<accession>A0A1Y2B5J3</accession>
<evidence type="ECO:0000256" key="1">
    <source>
        <dbReference type="ARBA" id="ARBA00022884"/>
    </source>
</evidence>
<evidence type="ECO:0000313" key="6">
    <source>
        <dbReference type="Proteomes" id="UP000193986"/>
    </source>
</evidence>
<dbReference type="GO" id="GO:0005634">
    <property type="term" value="C:nucleus"/>
    <property type="evidence" value="ECO:0007669"/>
    <property type="project" value="TreeGrafter"/>
</dbReference>
<feature type="compositionally biased region" description="Low complexity" evidence="3">
    <location>
        <begin position="178"/>
        <end position="188"/>
    </location>
</feature>
<feature type="region of interest" description="Disordered" evidence="3">
    <location>
        <begin position="128"/>
        <end position="224"/>
    </location>
</feature>
<dbReference type="AlphaFoldDB" id="A0A1Y2B5J3"/>
<dbReference type="FunCoup" id="A0A1Y2B5J3">
    <property type="interactions" value="24"/>
</dbReference>
<dbReference type="Proteomes" id="UP000193986">
    <property type="component" value="Unassembled WGS sequence"/>
</dbReference>
<protein>
    <recommendedName>
        <fullName evidence="4">RRM domain-containing protein</fullName>
    </recommendedName>
</protein>
<sequence>MSAESANVNGTAPAAETEAAAPQEEGFRVYIGNLAYTSTEEDIRSFVTKAGDYEILSVVMPKKFGKRPAGFAFVLYKNEEDAKAVVEKLNGEELGDRKLSLEVARSKEEQAARREAIIEKRNAAKAEKAEQKAAASGAEQKAEGDEKTAEGEAKPKKKKARKPRRRVPEEGEDSSTAVEGGSSEVKSSKSSRSRVPREARIDEDSEPKERKPRERKPKLQLTNEQSESTVFVANLPFDVDDDALAAIFTNLSIRVKSAKVIRGLRSGRGGRRFYASRGFGFVEIEDAAQQKEAVEKVEGSLIGDRTISAKIAQEMKPIEVENATEGTE</sequence>
<feature type="compositionally biased region" description="Basic and acidic residues" evidence="3">
    <location>
        <begin position="140"/>
        <end position="154"/>
    </location>
</feature>
<feature type="compositionally biased region" description="Basic residues" evidence="3">
    <location>
        <begin position="155"/>
        <end position="165"/>
    </location>
</feature>
<organism evidence="5 6">
    <name type="scientific">Naematelia encephala</name>
    <dbReference type="NCBI Taxonomy" id="71784"/>
    <lineage>
        <taxon>Eukaryota</taxon>
        <taxon>Fungi</taxon>
        <taxon>Dikarya</taxon>
        <taxon>Basidiomycota</taxon>
        <taxon>Agaricomycotina</taxon>
        <taxon>Tremellomycetes</taxon>
        <taxon>Tremellales</taxon>
        <taxon>Naemateliaceae</taxon>
        <taxon>Naematelia</taxon>
    </lineage>
</organism>
<feature type="domain" description="RRM" evidence="4">
    <location>
        <begin position="27"/>
        <end position="106"/>
    </location>
</feature>
<dbReference type="PANTHER" id="PTHR48025">
    <property type="entry name" value="OS02G0815200 PROTEIN"/>
    <property type="match status" value="1"/>
</dbReference>
<evidence type="ECO:0000256" key="3">
    <source>
        <dbReference type="SAM" id="MobiDB-lite"/>
    </source>
</evidence>
<dbReference type="InterPro" id="IPR050502">
    <property type="entry name" value="Euk_RNA-bind_prot"/>
</dbReference>
<dbReference type="InterPro" id="IPR000504">
    <property type="entry name" value="RRM_dom"/>
</dbReference>
<name>A0A1Y2B5J3_9TREE</name>
<dbReference type="CDD" id="cd00590">
    <property type="entry name" value="RRM_SF"/>
    <property type="match status" value="1"/>
</dbReference>
<reference evidence="5 6" key="1">
    <citation type="submission" date="2016-07" db="EMBL/GenBank/DDBJ databases">
        <title>Pervasive Adenine N6-methylation of Active Genes in Fungi.</title>
        <authorList>
            <consortium name="DOE Joint Genome Institute"/>
            <person name="Mondo S.J."/>
            <person name="Dannebaum R.O."/>
            <person name="Kuo R.C."/>
            <person name="Labutti K."/>
            <person name="Haridas S."/>
            <person name="Kuo A."/>
            <person name="Salamov A."/>
            <person name="Ahrendt S.R."/>
            <person name="Lipzen A."/>
            <person name="Sullivan W."/>
            <person name="Andreopoulos W.B."/>
            <person name="Clum A."/>
            <person name="Lindquist E."/>
            <person name="Daum C."/>
            <person name="Ramamoorthy G.K."/>
            <person name="Gryganskyi A."/>
            <person name="Culley D."/>
            <person name="Magnuson J.K."/>
            <person name="James T.Y."/>
            <person name="O'Malley M.A."/>
            <person name="Stajich J.E."/>
            <person name="Spatafora J.W."/>
            <person name="Visel A."/>
            <person name="Grigoriev I.V."/>
        </authorList>
    </citation>
    <scope>NUCLEOTIDE SEQUENCE [LARGE SCALE GENOMIC DNA]</scope>
    <source>
        <strain evidence="5 6">68-887.2</strain>
    </source>
</reference>
<evidence type="ECO:0000259" key="4">
    <source>
        <dbReference type="PROSITE" id="PS50102"/>
    </source>
</evidence>
<gene>
    <name evidence="5" type="ORF">BCR39DRAFT_558827</name>
</gene>
<dbReference type="GO" id="GO:0003729">
    <property type="term" value="F:mRNA binding"/>
    <property type="evidence" value="ECO:0007669"/>
    <property type="project" value="TreeGrafter"/>
</dbReference>
<feature type="region of interest" description="Disordered" evidence="3">
    <location>
        <begin position="1"/>
        <end position="21"/>
    </location>
</feature>
<dbReference type="STRING" id="71784.A0A1Y2B5J3"/>